<sequence length="531" mass="58779">MTEPQVEPASKSTSSTWSLVMTDTIRDREEALILDEHLSLLRKLPQEHALPEITTTPIFVMPILRYAETLLPLRDSQPFPQYGLLGGLSNYLQGQEGSGEFGNPDPRIFFNVATPSSTFICGSQGSGKSHTLSCLLENCLSGSKASKLPKPLTGLVFHYDTFISDYGGSPCEAAFLASDPKIKVRVLCSPTNISTIRNTYKQLNIDIEPLQIKESDLNTKRMLELMAVKNGEPVPLYIHTIYRILREMRTVQQASGTQFNYREFKSQVMDSGLAPTQLVPLQQRLDALESFMPKIQVHSNQKGKRKEKLQAPNRNKKDWSSKPGHLTIVDLSCPCVTSENACSLFNICLSLFVEQSIDGGRVIALDEAHKFMDTSPEALTLTNTLLSVIRLQRHLGARIIISTQEPTLSPLLLDLCSTTIVHRFTSPGWMQALKSHLAGIMTSGIHTQVDGEEDAKRGNTYSSEKGQAPEIFDDIVKLRVGNALLFSPSAMIGLTQDSLGRLEIKRLGSGYMKIIVRNRLTTDGGRSIMAT</sequence>
<dbReference type="Proteomes" id="UP000178912">
    <property type="component" value="Unassembled WGS sequence"/>
</dbReference>
<reference evidence="3" key="1">
    <citation type="submission" date="2016-03" db="EMBL/GenBank/DDBJ databases">
        <authorList>
            <person name="Guldener U."/>
        </authorList>
    </citation>
    <scope>NUCLEOTIDE SEQUENCE [LARGE SCALE GENOMIC DNA]</scope>
    <source>
        <strain evidence="3">04CH-RAC-A.6.1</strain>
    </source>
</reference>
<dbReference type="AlphaFoldDB" id="A0A1E1LQ65"/>
<evidence type="ECO:0008006" key="4">
    <source>
        <dbReference type="Google" id="ProtNLM"/>
    </source>
</evidence>
<accession>A0A1E1LQ65</accession>
<dbReference type="Gene3D" id="3.40.50.300">
    <property type="entry name" value="P-loop containing nucleotide triphosphate hydrolases"/>
    <property type="match status" value="1"/>
</dbReference>
<keyword evidence="3" id="KW-1185">Reference proteome</keyword>
<dbReference type="OrthoDB" id="2316594at2759"/>
<dbReference type="InterPro" id="IPR027417">
    <property type="entry name" value="P-loop_NTPase"/>
</dbReference>
<name>A0A1E1LQ65_9HELO</name>
<evidence type="ECO:0000256" key="1">
    <source>
        <dbReference type="SAM" id="MobiDB-lite"/>
    </source>
</evidence>
<gene>
    <name evidence="2" type="ORF">RAG0_15998</name>
</gene>
<protein>
    <recommendedName>
        <fullName evidence="4">AAA+ ATPase domain-containing protein</fullName>
    </recommendedName>
</protein>
<dbReference type="SUPFAM" id="SSF52540">
    <property type="entry name" value="P-loop containing nucleoside triphosphate hydrolases"/>
    <property type="match status" value="1"/>
</dbReference>
<proteinExistence type="predicted"/>
<organism evidence="2 3">
    <name type="scientific">Rhynchosporium agropyri</name>
    <dbReference type="NCBI Taxonomy" id="914238"/>
    <lineage>
        <taxon>Eukaryota</taxon>
        <taxon>Fungi</taxon>
        <taxon>Dikarya</taxon>
        <taxon>Ascomycota</taxon>
        <taxon>Pezizomycotina</taxon>
        <taxon>Leotiomycetes</taxon>
        <taxon>Helotiales</taxon>
        <taxon>Ploettnerulaceae</taxon>
        <taxon>Rhynchosporium</taxon>
    </lineage>
</organism>
<dbReference type="EMBL" id="FJUX01000151">
    <property type="protein sequence ID" value="CZT11999.1"/>
    <property type="molecule type" value="Genomic_DNA"/>
</dbReference>
<evidence type="ECO:0000313" key="3">
    <source>
        <dbReference type="Proteomes" id="UP000178912"/>
    </source>
</evidence>
<evidence type="ECO:0000313" key="2">
    <source>
        <dbReference type="EMBL" id="CZT11999.1"/>
    </source>
</evidence>
<feature type="region of interest" description="Disordered" evidence="1">
    <location>
        <begin position="296"/>
        <end position="321"/>
    </location>
</feature>